<feature type="region of interest" description="Disordered" evidence="1">
    <location>
        <begin position="192"/>
        <end position="249"/>
    </location>
</feature>
<gene>
    <name evidence="2" type="primary">P0689B09.28</name>
</gene>
<feature type="compositionally biased region" description="Low complexity" evidence="1">
    <location>
        <begin position="198"/>
        <end position="208"/>
    </location>
</feature>
<feature type="compositionally biased region" description="Basic residues" evidence="1">
    <location>
        <begin position="240"/>
        <end position="249"/>
    </location>
</feature>
<dbReference type="EMBL" id="AP005886">
    <property type="protein sequence ID" value="BAD34113.1"/>
    <property type="molecule type" value="Genomic_DNA"/>
</dbReference>
<sequence>MVSNAGGRRTSPTLSSDGLYLSTERLRASSHQCSFYSVGNEFGTCVECPTSTNIVFFSSGARRPPERAQVRAQPRQAPAREAIAAEMRALPGAVEGDAAAGYSTPSAKRLVGVESSSKSSPEYGGEHGDGLDLSLRLYVSPSSSSVCLMMEFLISQKKFANGSILVCTGWLDLASAAGGVARSGVSRGDGLTGGGEAAAGAAGSPRVGGNRRRARGGDAAAGSPTGDVAAGGGVTAQRRPTMRRQQWRI</sequence>
<proteinExistence type="predicted"/>
<accession>Q69L04</accession>
<feature type="compositionally biased region" description="Low complexity" evidence="1">
    <location>
        <begin position="217"/>
        <end position="228"/>
    </location>
</feature>
<reference evidence="3" key="1">
    <citation type="journal article" date="2005" name="Nature">
        <title>The map-based sequence of the rice genome.</title>
        <authorList>
            <consortium name="International rice genome sequencing project (IRGSP)"/>
            <person name="Matsumoto T."/>
            <person name="Wu J."/>
            <person name="Kanamori H."/>
            <person name="Katayose Y."/>
            <person name="Fujisawa M."/>
            <person name="Namiki N."/>
            <person name="Mizuno H."/>
            <person name="Yamamoto K."/>
            <person name="Antonio B.A."/>
            <person name="Baba T."/>
            <person name="Sakata K."/>
            <person name="Nagamura Y."/>
            <person name="Aoki H."/>
            <person name="Arikawa K."/>
            <person name="Arita K."/>
            <person name="Bito T."/>
            <person name="Chiden Y."/>
            <person name="Fujitsuka N."/>
            <person name="Fukunaka R."/>
            <person name="Hamada M."/>
            <person name="Harada C."/>
            <person name="Hayashi A."/>
            <person name="Hijishita S."/>
            <person name="Honda M."/>
            <person name="Hosokawa S."/>
            <person name="Ichikawa Y."/>
            <person name="Idonuma A."/>
            <person name="Iijima M."/>
            <person name="Ikeda M."/>
            <person name="Ikeno M."/>
            <person name="Ito K."/>
            <person name="Ito S."/>
            <person name="Ito T."/>
            <person name="Ito Y."/>
            <person name="Ito Y."/>
            <person name="Iwabuchi A."/>
            <person name="Kamiya K."/>
            <person name="Karasawa W."/>
            <person name="Kurita K."/>
            <person name="Katagiri S."/>
            <person name="Kikuta A."/>
            <person name="Kobayashi H."/>
            <person name="Kobayashi N."/>
            <person name="Machita K."/>
            <person name="Maehara T."/>
            <person name="Masukawa M."/>
            <person name="Mizubayashi T."/>
            <person name="Mukai Y."/>
            <person name="Nagasaki H."/>
            <person name="Nagata Y."/>
            <person name="Naito S."/>
            <person name="Nakashima M."/>
            <person name="Nakama Y."/>
            <person name="Nakamichi Y."/>
            <person name="Nakamura M."/>
            <person name="Meguro A."/>
            <person name="Negishi M."/>
            <person name="Ohta I."/>
            <person name="Ohta T."/>
            <person name="Okamoto M."/>
            <person name="Ono N."/>
            <person name="Saji S."/>
            <person name="Sakaguchi M."/>
            <person name="Sakai K."/>
            <person name="Shibata M."/>
            <person name="Shimokawa T."/>
            <person name="Song J."/>
            <person name="Takazaki Y."/>
            <person name="Terasawa K."/>
            <person name="Tsugane M."/>
            <person name="Tsuji K."/>
            <person name="Ueda S."/>
            <person name="Waki K."/>
            <person name="Yamagata H."/>
            <person name="Yamamoto M."/>
            <person name="Yamamoto S."/>
            <person name="Yamane H."/>
            <person name="Yoshiki S."/>
            <person name="Yoshihara R."/>
            <person name="Yukawa K."/>
            <person name="Zhong H."/>
            <person name="Yano M."/>
            <person name="Yuan Q."/>
            <person name="Ouyang S."/>
            <person name="Liu J."/>
            <person name="Jones K.M."/>
            <person name="Gansberger K."/>
            <person name="Moffat K."/>
            <person name="Hill J."/>
            <person name="Bera J."/>
            <person name="Fadrosh D."/>
            <person name="Jin S."/>
            <person name="Johri S."/>
            <person name="Kim M."/>
            <person name="Overton L."/>
            <person name="Reardon M."/>
            <person name="Tsitrin T."/>
            <person name="Vuong H."/>
            <person name="Weaver B."/>
            <person name="Ciecko A."/>
            <person name="Tallon L."/>
            <person name="Jackson J."/>
            <person name="Pai G."/>
            <person name="Aken S.V."/>
            <person name="Utterback T."/>
            <person name="Reidmuller S."/>
            <person name="Feldblyum T."/>
            <person name="Hsiao J."/>
            <person name="Zismann V."/>
            <person name="Iobst S."/>
            <person name="de Vazeille A.R."/>
            <person name="Buell C.R."/>
            <person name="Ying K."/>
            <person name="Li Y."/>
            <person name="Lu T."/>
            <person name="Huang Y."/>
            <person name="Zhao Q."/>
            <person name="Feng Q."/>
            <person name="Zhang L."/>
            <person name="Zhu J."/>
            <person name="Weng Q."/>
            <person name="Mu J."/>
            <person name="Lu Y."/>
            <person name="Fan D."/>
            <person name="Liu Y."/>
            <person name="Guan J."/>
            <person name="Zhang Y."/>
            <person name="Yu S."/>
            <person name="Liu X."/>
            <person name="Zhang Y."/>
            <person name="Hong G."/>
            <person name="Han B."/>
            <person name="Choisne N."/>
            <person name="Demange N."/>
            <person name="Orjeda G."/>
            <person name="Samain S."/>
            <person name="Cattolico L."/>
            <person name="Pelletier E."/>
            <person name="Couloux A."/>
            <person name="Segurens B."/>
            <person name="Wincker P."/>
            <person name="D'Hont A."/>
            <person name="Scarpelli C."/>
            <person name="Weissenbach J."/>
            <person name="Salanoubat M."/>
            <person name="Quetier F."/>
            <person name="Yu Y."/>
            <person name="Kim H.R."/>
            <person name="Rambo T."/>
            <person name="Currie J."/>
            <person name="Collura K."/>
            <person name="Luo M."/>
            <person name="Yang T."/>
            <person name="Ammiraju J.S.S."/>
            <person name="Engler F."/>
            <person name="Soderlund C."/>
            <person name="Wing R.A."/>
            <person name="Palmer L.E."/>
            <person name="de la Bastide M."/>
            <person name="Spiegel L."/>
            <person name="Nascimento L."/>
            <person name="Zutavern T."/>
            <person name="O'Shaughnessy A."/>
            <person name="Dike S."/>
            <person name="Dedhia N."/>
            <person name="Preston R."/>
            <person name="Balija V."/>
            <person name="McCombie W.R."/>
            <person name="Chow T."/>
            <person name="Chen H."/>
            <person name="Chung M."/>
            <person name="Chen C."/>
            <person name="Shaw J."/>
            <person name="Wu H."/>
            <person name="Hsiao K."/>
            <person name="Chao Y."/>
            <person name="Chu M."/>
            <person name="Cheng C."/>
            <person name="Hour A."/>
            <person name="Lee P."/>
            <person name="Lin S."/>
            <person name="Lin Y."/>
            <person name="Liou J."/>
            <person name="Liu S."/>
            <person name="Hsing Y."/>
            <person name="Raghuvanshi S."/>
            <person name="Mohanty A."/>
            <person name="Bharti A.K."/>
            <person name="Gaur A."/>
            <person name="Gupta V."/>
            <person name="Kumar D."/>
            <person name="Ravi V."/>
            <person name="Vij S."/>
            <person name="Kapur A."/>
            <person name="Khurana P."/>
            <person name="Khurana P."/>
            <person name="Khurana J.P."/>
            <person name="Tyagi A.K."/>
            <person name="Gaikwad K."/>
            <person name="Singh A."/>
            <person name="Dalal V."/>
            <person name="Srivastava S."/>
            <person name="Dixit A."/>
            <person name="Pal A.K."/>
            <person name="Ghazi I.A."/>
            <person name="Yadav M."/>
            <person name="Pandit A."/>
            <person name="Bhargava A."/>
            <person name="Sureshbabu K."/>
            <person name="Batra K."/>
            <person name="Sharma T.R."/>
            <person name="Mohapatra T."/>
            <person name="Singh N.K."/>
            <person name="Messing J."/>
            <person name="Nelson A.B."/>
            <person name="Fuks G."/>
            <person name="Kavchok S."/>
            <person name="Keizer G."/>
            <person name="Linton E."/>
            <person name="Llaca V."/>
            <person name="Song R."/>
            <person name="Tanyolac B."/>
            <person name="Young S."/>
            <person name="Ho-Il K."/>
            <person name="Hahn J.H."/>
            <person name="Sangsakoo G."/>
            <person name="Vanavichit A."/>
            <person name="de Mattos Luiz.A.T."/>
            <person name="Zimmer P.D."/>
            <person name="Malone G."/>
            <person name="Dellagostin O."/>
            <person name="de Oliveira A.C."/>
            <person name="Bevan M."/>
            <person name="Bancroft I."/>
            <person name="Minx P."/>
            <person name="Cordum H."/>
            <person name="Wilson R."/>
            <person name="Cheng Z."/>
            <person name="Jin W."/>
            <person name="Jiang J."/>
            <person name="Leong S.A."/>
            <person name="Iwama H."/>
            <person name="Gojobori T."/>
            <person name="Itoh T."/>
            <person name="Niimura Y."/>
            <person name="Fujii Y."/>
            <person name="Habara T."/>
            <person name="Sakai H."/>
            <person name="Sato Y."/>
            <person name="Wilson G."/>
            <person name="Kumar K."/>
            <person name="McCouch S."/>
            <person name="Juretic N."/>
            <person name="Hoen D."/>
            <person name="Wright S."/>
            <person name="Bruskiewich R."/>
            <person name="Bureau T."/>
            <person name="Miyao A."/>
            <person name="Hirochika H."/>
            <person name="Nishikawa T."/>
            <person name="Kadowaki K."/>
            <person name="Sugiura M."/>
            <person name="Burr B."/>
            <person name="Sasaki T."/>
        </authorList>
    </citation>
    <scope>NUCLEOTIDE SEQUENCE [LARGE SCALE GENOMIC DNA]</scope>
    <source>
        <strain evidence="3">cv. Nipponbare</strain>
    </source>
</reference>
<evidence type="ECO:0000256" key="1">
    <source>
        <dbReference type="SAM" id="MobiDB-lite"/>
    </source>
</evidence>
<evidence type="ECO:0000313" key="3">
    <source>
        <dbReference type="Proteomes" id="UP000000763"/>
    </source>
</evidence>
<name>Q69L04_ORYSJ</name>
<reference evidence="3" key="2">
    <citation type="journal article" date="2008" name="Nucleic Acids Res.">
        <title>The rice annotation project database (RAP-DB): 2008 update.</title>
        <authorList>
            <consortium name="The rice annotation project (RAP)"/>
        </authorList>
    </citation>
    <scope>GENOME REANNOTATION</scope>
    <source>
        <strain evidence="3">cv. Nipponbare</strain>
    </source>
</reference>
<dbReference type="AlphaFoldDB" id="Q69L04"/>
<dbReference type="Proteomes" id="UP000000763">
    <property type="component" value="Chromosome 9"/>
</dbReference>
<evidence type="ECO:0000313" key="2">
    <source>
        <dbReference type="EMBL" id="BAD34113.1"/>
    </source>
</evidence>
<protein>
    <submittedName>
        <fullName evidence="2">Uncharacterized protein</fullName>
    </submittedName>
</protein>
<organism evidence="2 3">
    <name type="scientific">Oryza sativa subsp. japonica</name>
    <name type="common">Rice</name>
    <dbReference type="NCBI Taxonomy" id="39947"/>
    <lineage>
        <taxon>Eukaryota</taxon>
        <taxon>Viridiplantae</taxon>
        <taxon>Streptophyta</taxon>
        <taxon>Embryophyta</taxon>
        <taxon>Tracheophyta</taxon>
        <taxon>Spermatophyta</taxon>
        <taxon>Magnoliopsida</taxon>
        <taxon>Liliopsida</taxon>
        <taxon>Poales</taxon>
        <taxon>Poaceae</taxon>
        <taxon>BOP clade</taxon>
        <taxon>Oryzoideae</taxon>
        <taxon>Oryzeae</taxon>
        <taxon>Oryzinae</taxon>
        <taxon>Oryza</taxon>
        <taxon>Oryza sativa</taxon>
    </lineage>
</organism>